<evidence type="ECO:0000313" key="1">
    <source>
        <dbReference type="EMBL" id="MEM5402802.1"/>
    </source>
</evidence>
<organism evidence="1 2">
    <name type="scientific">Paraburkholderia unamae</name>
    <dbReference type="NCBI Taxonomy" id="219649"/>
    <lineage>
        <taxon>Bacteria</taxon>
        <taxon>Pseudomonadati</taxon>
        <taxon>Pseudomonadota</taxon>
        <taxon>Betaproteobacteria</taxon>
        <taxon>Burkholderiales</taxon>
        <taxon>Burkholderiaceae</taxon>
        <taxon>Paraburkholderia</taxon>
    </lineage>
</organism>
<evidence type="ECO:0000313" key="2">
    <source>
        <dbReference type="Proteomes" id="UP001392318"/>
    </source>
</evidence>
<comment type="caution">
    <text evidence="1">The sequence shown here is derived from an EMBL/GenBank/DDBJ whole genome shotgun (WGS) entry which is preliminary data.</text>
</comment>
<proteinExistence type="predicted"/>
<dbReference type="Proteomes" id="UP001392318">
    <property type="component" value="Unassembled WGS sequence"/>
</dbReference>
<gene>
    <name evidence="1" type="ORF">VSR83_22385</name>
</gene>
<keyword evidence="2" id="KW-1185">Reference proteome</keyword>
<dbReference type="EMBL" id="JAYMRU010000016">
    <property type="protein sequence ID" value="MEM5402802.1"/>
    <property type="molecule type" value="Genomic_DNA"/>
</dbReference>
<name>A0ACC6RMN4_9BURK</name>
<sequence length="64" mass="6627">MLVQAASGGMSTALIQMDCAAGFVATSHNDEGAAIAERLGANRIFRHADQLPRRTDAVVTTSGP</sequence>
<reference evidence="1" key="1">
    <citation type="submission" date="2024-01" db="EMBL/GenBank/DDBJ databases">
        <title>The diversity of rhizobia nodulating Mimosa spp. in eleven states of Brazil covering several biomes is determined by host plant, location, and edaphic factors.</title>
        <authorList>
            <person name="Rouws L."/>
            <person name="Barauna A."/>
            <person name="Beukes C."/>
            <person name="De Faria S.M."/>
            <person name="Gross E."/>
            <person name="Dos Reis Junior F.B."/>
            <person name="Simon M."/>
            <person name="Maluk M."/>
            <person name="Odee D.W."/>
            <person name="Kenicer G."/>
            <person name="Young J.P.W."/>
            <person name="Reis V.M."/>
            <person name="Zilli J."/>
            <person name="James E.K."/>
        </authorList>
    </citation>
    <scope>NUCLEOTIDE SEQUENCE</scope>
    <source>
        <strain evidence="1">JPY452</strain>
    </source>
</reference>
<accession>A0ACC6RMN4</accession>
<protein>
    <submittedName>
        <fullName evidence="1">Uncharacterized protein</fullName>
    </submittedName>
</protein>